<dbReference type="Pfam" id="PF08241">
    <property type="entry name" value="Methyltransf_11"/>
    <property type="match status" value="1"/>
</dbReference>
<dbReference type="GO" id="GO:0008757">
    <property type="term" value="F:S-adenosylmethionine-dependent methyltransferase activity"/>
    <property type="evidence" value="ECO:0007669"/>
    <property type="project" value="InterPro"/>
</dbReference>
<dbReference type="SUPFAM" id="SSF53335">
    <property type="entry name" value="S-adenosyl-L-methionine-dependent methyltransferases"/>
    <property type="match status" value="1"/>
</dbReference>
<evidence type="ECO:0000313" key="2">
    <source>
        <dbReference type="EMBL" id="GAG56217.1"/>
    </source>
</evidence>
<dbReference type="Gene3D" id="3.40.50.150">
    <property type="entry name" value="Vaccinia Virus protein VP39"/>
    <property type="match status" value="1"/>
</dbReference>
<dbReference type="AlphaFoldDB" id="X0ZDE0"/>
<dbReference type="InterPro" id="IPR013216">
    <property type="entry name" value="Methyltransf_11"/>
</dbReference>
<comment type="caution">
    <text evidence="2">The sequence shown here is derived from an EMBL/GenBank/DDBJ whole genome shotgun (WGS) entry which is preliminary data.</text>
</comment>
<evidence type="ECO:0000259" key="1">
    <source>
        <dbReference type="Pfam" id="PF08241"/>
    </source>
</evidence>
<protein>
    <recommendedName>
        <fullName evidence="1">Methyltransferase type 11 domain-containing protein</fullName>
    </recommendedName>
</protein>
<reference evidence="2" key="1">
    <citation type="journal article" date="2014" name="Front. Microbiol.">
        <title>High frequency of phylogenetically diverse reductive dehalogenase-homologous genes in deep subseafloor sedimentary metagenomes.</title>
        <authorList>
            <person name="Kawai M."/>
            <person name="Futagami T."/>
            <person name="Toyoda A."/>
            <person name="Takaki Y."/>
            <person name="Nishi S."/>
            <person name="Hori S."/>
            <person name="Arai W."/>
            <person name="Tsubouchi T."/>
            <person name="Morono Y."/>
            <person name="Uchiyama I."/>
            <person name="Ito T."/>
            <person name="Fujiyama A."/>
            <person name="Inagaki F."/>
            <person name="Takami H."/>
        </authorList>
    </citation>
    <scope>NUCLEOTIDE SEQUENCE</scope>
    <source>
        <strain evidence="2">Expedition CK06-06</strain>
    </source>
</reference>
<accession>X0ZDE0</accession>
<feature type="domain" description="Methyltransferase type 11" evidence="1">
    <location>
        <begin position="46"/>
        <end position="127"/>
    </location>
</feature>
<sequence>MNEKVNAFNEVAHIYDDWYEHPQGKQVFMAERKAVNSLIPIKGLGLEVGAGTGAFAKSLEQDERIIVCLDPSREMLLKAKEKGTHNILGYGNYTPFRQVFDFSYMITVIEFLDNPVETLNEIREISKDCASFTLLFINADSSWGALYEDIGSKGDTVFQHARLYSLPEINEILEKGGYKIISAKGTLSSDPASPTVRGELVEPSDASGVLVVKSVLKSY</sequence>
<gene>
    <name evidence="2" type="ORF">S01H4_16688</name>
</gene>
<dbReference type="EMBL" id="BART01007321">
    <property type="protein sequence ID" value="GAG56217.1"/>
    <property type="molecule type" value="Genomic_DNA"/>
</dbReference>
<dbReference type="InterPro" id="IPR029063">
    <property type="entry name" value="SAM-dependent_MTases_sf"/>
</dbReference>
<name>X0ZDE0_9ZZZZ</name>
<proteinExistence type="predicted"/>
<organism evidence="2">
    <name type="scientific">marine sediment metagenome</name>
    <dbReference type="NCBI Taxonomy" id="412755"/>
    <lineage>
        <taxon>unclassified sequences</taxon>
        <taxon>metagenomes</taxon>
        <taxon>ecological metagenomes</taxon>
    </lineage>
</organism>